<evidence type="ECO:0000313" key="3">
    <source>
        <dbReference type="Proteomes" id="UP001139289"/>
    </source>
</evidence>
<dbReference type="GO" id="GO:0016758">
    <property type="term" value="F:hexosyltransferase activity"/>
    <property type="evidence" value="ECO:0007669"/>
    <property type="project" value="UniProtKB-ARBA"/>
</dbReference>
<dbReference type="Gene3D" id="3.90.550.10">
    <property type="entry name" value="Spore Coat Polysaccharide Biosynthesis Protein SpsA, Chain A"/>
    <property type="match status" value="1"/>
</dbReference>
<protein>
    <submittedName>
        <fullName evidence="2">Glycosyltransferase family 2 protein</fullName>
    </submittedName>
</protein>
<dbReference type="PANTHER" id="PTHR22916">
    <property type="entry name" value="GLYCOSYLTRANSFERASE"/>
    <property type="match status" value="1"/>
</dbReference>
<organism evidence="2 3">
    <name type="scientific">Microbacterium tenebrionis</name>
    <dbReference type="NCBI Taxonomy" id="2830665"/>
    <lineage>
        <taxon>Bacteria</taxon>
        <taxon>Bacillati</taxon>
        <taxon>Actinomycetota</taxon>
        <taxon>Actinomycetes</taxon>
        <taxon>Micrococcales</taxon>
        <taxon>Microbacteriaceae</taxon>
        <taxon>Microbacterium</taxon>
    </lineage>
</organism>
<feature type="domain" description="Glycosyltransferase 2-like" evidence="1">
    <location>
        <begin position="17"/>
        <end position="145"/>
    </location>
</feature>
<sequence>MTMAASQLQAETGCTLSVIIPTHNVRGWIKETLRSILVQDVDGMEIIVVDDGSVDGTPELVESIAAKDDRVTVVRAQSKGGGSARNEGVARARGKYIVFADGDDIVPRGAYRALVSSLTDSGSDVAIGDYLKFSPTRTWRPTASMRVFDHAVRGVTLVEAPTMIFSRPCWNKAFDRGFWNRHGIRFPDVPRSNDIVPMMTAYIMADAIDVIDDVVYLYRDRPGNTSMTAKASSSASFLSYLSQEMACADLIASVHDTELAARYSALIYDRDGFFHARKYLAVLTEHGADSDKVSDHVSELLSKIEPPATWIDARKRLTMRLLASGDSLAARAVAQTVDGGVWRNDEGLIRLRATRALLSSLDASSPDAVPEDELCIGVARTLKNVRIEGPEIEAAWVELATAASVRFGPAIRSLVPELSGGDIAGAAHRQRTVEGTVTPLFGGDPLRLRIRDSSEEAAPVLWAPGHVVQPAKTVRRTAASGEPSSEVEFAISRLPRGVSLQPAFLFADGAIVSAYADADVPEYRPFENVLYEQAGAWIQLERRAHWVVRAPRRLALKALSAVRRRWN</sequence>
<dbReference type="Proteomes" id="UP001139289">
    <property type="component" value="Unassembled WGS sequence"/>
</dbReference>
<evidence type="ECO:0000259" key="1">
    <source>
        <dbReference type="Pfam" id="PF00535"/>
    </source>
</evidence>
<accession>A0A9X1LPF6</accession>
<dbReference type="SUPFAM" id="SSF53448">
    <property type="entry name" value="Nucleotide-diphospho-sugar transferases"/>
    <property type="match status" value="1"/>
</dbReference>
<dbReference type="PANTHER" id="PTHR22916:SF3">
    <property type="entry name" value="UDP-GLCNAC:BETAGAL BETA-1,3-N-ACETYLGLUCOSAMINYLTRANSFERASE-LIKE PROTEIN 1"/>
    <property type="match status" value="1"/>
</dbReference>
<dbReference type="InterPro" id="IPR029044">
    <property type="entry name" value="Nucleotide-diphossugar_trans"/>
</dbReference>
<dbReference type="EMBL" id="JAGTTM010000002">
    <property type="protein sequence ID" value="MCC2029357.1"/>
    <property type="molecule type" value="Genomic_DNA"/>
</dbReference>
<dbReference type="Pfam" id="PF00535">
    <property type="entry name" value="Glycos_transf_2"/>
    <property type="match status" value="1"/>
</dbReference>
<dbReference type="InterPro" id="IPR001173">
    <property type="entry name" value="Glyco_trans_2-like"/>
</dbReference>
<dbReference type="AlphaFoldDB" id="A0A9X1LPF6"/>
<gene>
    <name evidence="2" type="ORF">KEC56_07475</name>
</gene>
<reference evidence="2" key="1">
    <citation type="submission" date="2021-04" db="EMBL/GenBank/DDBJ databases">
        <title>Microbacterium tenobrionis sp. nov. and Microbacterium allomyrinae sp. nov., isolated from larvae of Tenobrio molitor and Allomyrina dichotoma, respectively.</title>
        <authorList>
            <person name="Lee S.D."/>
        </authorList>
    </citation>
    <scope>NUCLEOTIDE SEQUENCE</scope>
    <source>
        <strain evidence="2">YMB-B2</strain>
    </source>
</reference>
<keyword evidence="3" id="KW-1185">Reference proteome</keyword>
<dbReference type="RefSeq" id="WP_227530435.1">
    <property type="nucleotide sequence ID" value="NZ_JAGTTM010000002.1"/>
</dbReference>
<comment type="caution">
    <text evidence="2">The sequence shown here is derived from an EMBL/GenBank/DDBJ whole genome shotgun (WGS) entry which is preliminary data.</text>
</comment>
<proteinExistence type="predicted"/>
<name>A0A9X1LPF6_9MICO</name>
<evidence type="ECO:0000313" key="2">
    <source>
        <dbReference type="EMBL" id="MCC2029357.1"/>
    </source>
</evidence>
<dbReference type="CDD" id="cd00761">
    <property type="entry name" value="Glyco_tranf_GTA_type"/>
    <property type="match status" value="1"/>
</dbReference>